<dbReference type="STRING" id="1742973.COMA2_10443"/>
<feature type="transmembrane region" description="Helical" evidence="4">
    <location>
        <begin position="159"/>
        <end position="179"/>
    </location>
</feature>
<reference evidence="7" key="1">
    <citation type="submission" date="2015-10" db="EMBL/GenBank/DDBJ databases">
        <authorList>
            <person name="Luecker S."/>
            <person name="Luecker S."/>
        </authorList>
    </citation>
    <scope>NUCLEOTIDE SEQUENCE [LARGE SCALE GENOMIC DNA]</scope>
</reference>
<dbReference type="InterPro" id="IPR002123">
    <property type="entry name" value="Plipid/glycerol_acylTrfase"/>
</dbReference>
<dbReference type="InterPro" id="IPR020846">
    <property type="entry name" value="MFS_dom"/>
</dbReference>
<name>A0A0S4L684_9BACT</name>
<feature type="transmembrane region" description="Helical" evidence="4">
    <location>
        <begin position="327"/>
        <end position="349"/>
    </location>
</feature>
<feature type="transmembrane region" description="Helical" evidence="4">
    <location>
        <begin position="361"/>
        <end position="380"/>
    </location>
</feature>
<evidence type="ECO:0000256" key="4">
    <source>
        <dbReference type="SAM" id="Phobius"/>
    </source>
</evidence>
<feature type="transmembrane region" description="Helical" evidence="4">
    <location>
        <begin position="271"/>
        <end position="290"/>
    </location>
</feature>
<evidence type="ECO:0000313" key="7">
    <source>
        <dbReference type="Proteomes" id="UP000198736"/>
    </source>
</evidence>
<dbReference type="EMBL" id="CZPZ01000001">
    <property type="protein sequence ID" value="CUS32072.1"/>
    <property type="molecule type" value="Genomic_DNA"/>
</dbReference>
<dbReference type="InterPro" id="IPR050237">
    <property type="entry name" value="ATP-dep_AMP-bd_enzyme"/>
</dbReference>
<dbReference type="SUPFAM" id="SSF103473">
    <property type="entry name" value="MFS general substrate transporter"/>
    <property type="match status" value="1"/>
</dbReference>
<sequence>MTISAGSHTQSCSHPLRGLLIAQFCGAFNDNAWKLMVALLAIRQATVGLAPGPELETAAQTQTAMAFVVFTLPLMLLSLVGGTLADRVSKRTVIISIKAVEVFLMAAGTAALWLNPAGGILPLIVLCGMGVHSALFSPSKYGILPELVPHERLAAGNGLLEMWTFAAILTGTAAGGVLLQMAGDHIWLAPLTLTGLSVVGLATAFGIPPVSAARHAGGVGATIQGAWAAIQSERMLRMAIPMEILFWTVASLFGQNLLVYAKAVLHLSDAMSGLPLTVLSVGIGIGAILVGRISRNRVEYGLIPLGAMGVCVTLLTLGVLTPPLSGTFLIMVALGISSSFIFVPLNAILQWKSPSDRRGAVISFSNTCVFTGILLGSLAGGSLANVGVSTTGIFLAAAVMTLAGIAWALWLLPDTFLRLALVVLTNTLYRLRIVGEAHVPLSGGALLVPNHVSFIDGFLLIASVDRPVRFVVDAQYVDQPIFKPFMKALGVIPISSHGGLRVVLRALRDAGAAIDKGELVCIFPEGQITRTGTLLPFRRGFERIMKGRTAPIIPVHLDRVWGSIFSFNRGRFLWKMPERLPYPVTVSFGAPLPPDTTAHELRENIRNLGEAAWQLRKPRRRPLHRQFISSMRRSPFRLAMADQNRPHVSSLQALIGSIVLARTLRPHWRDQERVGVLLPPTVAAALVNVAAPLCGKTIVNLNYTVGKSGLEAAVHLAGLRTIVTSRTFIEKAKLELPDGPSVIWLEDVAKTIGRGQKLAAALLALFAPCRIIERLCGQTIPLTPDSLATIIFSSGSTGEPKGIMLSHFSIDMNSQGATQVLHLYQDERVLGILPFFHSFGYMVFWFVMSNNAAMIFHPSPLDVAAIGDIIRKHRVTFLVTTPTFMQLYSRRCTPEQFSSVRVILTGAEKLQARLAQAIEDKFGVGPIEGYGVTECAPVIAVNCPDFRAAGYYQPASRRGTVGQPLPGVSVQIVDPDSYAPLPVGTPGMLLVKGPNVMKGYLGREDLTAQVMRNGWYITGDIAALDEDGFLTITDRLSRFSKIGGEMVPHGKVEEALQQAAESDTQVFAVTGLPDEKKGERLAVLHTLEESRIPHILEKISASDLPNLFIPGKHQFIKVDALPVLGTGKLDLRGVKRIAMEQLKGDETVSSF</sequence>
<feature type="domain" description="Major facilitator superfamily (MFS) profile" evidence="5">
    <location>
        <begin position="15"/>
        <end position="416"/>
    </location>
</feature>
<feature type="transmembrane region" description="Helical" evidence="4">
    <location>
        <begin position="120"/>
        <end position="138"/>
    </location>
</feature>
<keyword evidence="7" id="KW-1185">Reference proteome</keyword>
<dbReference type="InterPro" id="IPR036259">
    <property type="entry name" value="MFS_trans_sf"/>
</dbReference>
<dbReference type="Gene3D" id="1.20.1250.20">
    <property type="entry name" value="MFS general substrate transporter like domains"/>
    <property type="match status" value="1"/>
</dbReference>
<dbReference type="InterPro" id="IPR000873">
    <property type="entry name" value="AMP-dep_synth/lig_dom"/>
</dbReference>
<dbReference type="CDD" id="cd07989">
    <property type="entry name" value="LPLAT_AGPAT-like"/>
    <property type="match status" value="1"/>
</dbReference>
<protein>
    <submittedName>
        <fullName evidence="6">Putative fused MFS-type Permease and bifunctional Acyl-(Acyl-carrier-protein)-phospholipid O-acyltransferase/Acyl-(Acyl-carrier-protein) synthetase</fullName>
        <ecNumber evidence="6">2.3.1.40</ecNumber>
        <ecNumber evidence="6">6.2.1.20</ecNumber>
    </submittedName>
</protein>
<dbReference type="GO" id="GO:0008779">
    <property type="term" value="F:acyl-[acyl-carrier-protein]-phospholipid O-acyltransferase activity"/>
    <property type="evidence" value="ECO:0007669"/>
    <property type="project" value="UniProtKB-EC"/>
</dbReference>
<organism evidence="6 7">
    <name type="scientific">Candidatus Nitrospira nitrificans</name>
    <dbReference type="NCBI Taxonomy" id="1742973"/>
    <lineage>
        <taxon>Bacteria</taxon>
        <taxon>Pseudomonadati</taxon>
        <taxon>Nitrospirota</taxon>
        <taxon>Nitrospiria</taxon>
        <taxon>Nitrospirales</taxon>
        <taxon>Nitrospiraceae</taxon>
        <taxon>Nitrospira</taxon>
    </lineage>
</organism>
<dbReference type="PROSITE" id="PS50850">
    <property type="entry name" value="MFS"/>
    <property type="match status" value="1"/>
</dbReference>
<dbReference type="NCBIfam" id="NF006386">
    <property type="entry name" value="PRK08633.1"/>
    <property type="match status" value="1"/>
</dbReference>
<proteinExistence type="predicted"/>
<keyword evidence="6" id="KW-0436">Ligase</keyword>
<dbReference type="InterPro" id="IPR042099">
    <property type="entry name" value="ANL_N_sf"/>
</dbReference>
<feature type="transmembrane region" description="Helical" evidence="4">
    <location>
        <begin position="829"/>
        <end position="848"/>
    </location>
</feature>
<dbReference type="PANTHER" id="PTHR43767:SF10">
    <property type="entry name" value="SURFACTIN SYNTHASE SUBUNIT 1"/>
    <property type="match status" value="1"/>
</dbReference>
<dbReference type="GO" id="GO:0022857">
    <property type="term" value="F:transmembrane transporter activity"/>
    <property type="evidence" value="ECO:0007669"/>
    <property type="project" value="InterPro"/>
</dbReference>
<dbReference type="InterPro" id="IPR011701">
    <property type="entry name" value="MFS"/>
</dbReference>
<feature type="transmembrane region" description="Helical" evidence="4">
    <location>
        <begin position="185"/>
        <end position="207"/>
    </location>
</feature>
<dbReference type="PROSITE" id="PS00455">
    <property type="entry name" value="AMP_BINDING"/>
    <property type="match status" value="1"/>
</dbReference>
<keyword evidence="3 4" id="KW-0472">Membrane</keyword>
<dbReference type="SUPFAM" id="SSF56801">
    <property type="entry name" value="Acetyl-CoA synthetase-like"/>
    <property type="match status" value="1"/>
</dbReference>
<feature type="transmembrane region" description="Helical" evidence="4">
    <location>
        <begin position="302"/>
        <end position="321"/>
    </location>
</feature>
<feature type="transmembrane region" description="Helical" evidence="4">
    <location>
        <begin position="64"/>
        <end position="85"/>
    </location>
</feature>
<dbReference type="OrthoDB" id="9803968at2"/>
<dbReference type="RefSeq" id="WP_090894147.1">
    <property type="nucleotide sequence ID" value="NZ_CZPZ01000001.1"/>
</dbReference>
<dbReference type="EC" id="2.3.1.40" evidence="6"/>
<keyword evidence="2 4" id="KW-1133">Transmembrane helix</keyword>
<dbReference type="Gene3D" id="3.30.300.30">
    <property type="match status" value="1"/>
</dbReference>
<evidence type="ECO:0000256" key="3">
    <source>
        <dbReference type="ARBA" id="ARBA00023136"/>
    </source>
</evidence>
<evidence type="ECO:0000313" key="6">
    <source>
        <dbReference type="EMBL" id="CUS32072.1"/>
    </source>
</evidence>
<evidence type="ECO:0000259" key="5">
    <source>
        <dbReference type="PROSITE" id="PS50850"/>
    </source>
</evidence>
<accession>A0A0S4L684</accession>
<gene>
    <name evidence="6" type="ORF">COMA2_10443</name>
</gene>
<dbReference type="InterPro" id="IPR045851">
    <property type="entry name" value="AMP-bd_C_sf"/>
</dbReference>
<dbReference type="Gene3D" id="3.40.50.12780">
    <property type="entry name" value="N-terminal domain of ligase-like"/>
    <property type="match status" value="1"/>
</dbReference>
<dbReference type="PANTHER" id="PTHR43767">
    <property type="entry name" value="LONG-CHAIN-FATTY-ACID--COA LIGASE"/>
    <property type="match status" value="1"/>
</dbReference>
<dbReference type="GO" id="GO:0008922">
    <property type="term" value="F:long-chain fatty acid [acyl-carrier-protein] ligase activity"/>
    <property type="evidence" value="ECO:0007669"/>
    <property type="project" value="UniProtKB-EC"/>
</dbReference>
<dbReference type="EC" id="6.2.1.20" evidence="6"/>
<dbReference type="InterPro" id="IPR020845">
    <property type="entry name" value="AMP-binding_CS"/>
</dbReference>
<dbReference type="AlphaFoldDB" id="A0A0S4L684"/>
<feature type="transmembrane region" description="Helical" evidence="4">
    <location>
        <begin position="244"/>
        <end position="265"/>
    </location>
</feature>
<evidence type="ECO:0000256" key="1">
    <source>
        <dbReference type="ARBA" id="ARBA00022692"/>
    </source>
</evidence>
<dbReference type="Pfam" id="PF00501">
    <property type="entry name" value="AMP-binding"/>
    <property type="match status" value="1"/>
</dbReference>
<dbReference type="CDD" id="cd06173">
    <property type="entry name" value="MFS_MefA_like"/>
    <property type="match status" value="1"/>
</dbReference>
<dbReference type="Proteomes" id="UP000198736">
    <property type="component" value="Unassembled WGS sequence"/>
</dbReference>
<dbReference type="Pfam" id="PF07690">
    <property type="entry name" value="MFS_1"/>
    <property type="match status" value="1"/>
</dbReference>
<dbReference type="Pfam" id="PF01553">
    <property type="entry name" value="Acyltransferase"/>
    <property type="match status" value="1"/>
</dbReference>
<feature type="transmembrane region" description="Helical" evidence="4">
    <location>
        <begin position="92"/>
        <end position="114"/>
    </location>
</feature>
<keyword evidence="6" id="KW-0012">Acyltransferase</keyword>
<keyword evidence="1 4" id="KW-0812">Transmembrane</keyword>
<dbReference type="SMART" id="SM00563">
    <property type="entry name" value="PlsC"/>
    <property type="match status" value="1"/>
</dbReference>
<dbReference type="SUPFAM" id="SSF69593">
    <property type="entry name" value="Glycerol-3-phosphate (1)-acyltransferase"/>
    <property type="match status" value="1"/>
</dbReference>
<evidence type="ECO:0000256" key="2">
    <source>
        <dbReference type="ARBA" id="ARBA00022989"/>
    </source>
</evidence>
<feature type="transmembrane region" description="Helical" evidence="4">
    <location>
        <begin position="392"/>
        <end position="412"/>
    </location>
</feature>
<keyword evidence="6" id="KW-0808">Transferase</keyword>